<evidence type="ECO:0000313" key="2">
    <source>
        <dbReference type="Proteomes" id="UP000422108"/>
    </source>
</evidence>
<dbReference type="Proteomes" id="UP000422108">
    <property type="component" value="Chromosome"/>
</dbReference>
<accession>A0A5K8A5D6</accession>
<sequence length="435" mass="49415">MQPIDPAKIQPVLKPEVSLRPFPYPFQAALAIASDIDRCDRSTFVQVHRYLNGTRSGLGLPISDSFFGTGKPHHMAYFLEDGRTPSEDAELIRCCLESGLIDTLHSWGAFDFQPPREEFLRPMAQRLMETLSARGLRVSVWSNHGAPINFQNLYVRTRPEFMGDDPGSDYYTADLLDNLGIKFYWGGELVALPLSNRRTFSTVFMERRHQLETIVKNFIKRLLERSATQRNPRMVLHLCYPTTLRDNHSLLQFTRYNRHPSGVWGHPTRHTLRYALDSTALRELIARQGYQIVYTHLGMPHDGSLPLFPEEDAKALESLADHYHQGRIWVATTSVLLNYWLAVHHLRWSAVAEGEKVVIRIIAINDPVTGPRIPSANELAGITFYSPRPHDTIIYLDDRVLPARAQPADTSGQPSVELDCPNAPEIDFLAHFSSP</sequence>
<dbReference type="RefSeq" id="WP_155309134.1">
    <property type="nucleotide sequence ID" value="NZ_AP021879.1"/>
</dbReference>
<evidence type="ECO:0000313" key="1">
    <source>
        <dbReference type="EMBL" id="BBO87715.1"/>
    </source>
</evidence>
<gene>
    <name evidence="1" type="ORF">DSCOOX_08950</name>
</gene>
<keyword evidence="2" id="KW-1185">Reference proteome</keyword>
<dbReference type="AlphaFoldDB" id="A0A5K8A5D6"/>
<reference evidence="1 2" key="1">
    <citation type="submission" date="2019-11" db="EMBL/GenBank/DDBJ databases">
        <title>Comparative genomics of hydrocarbon-degrading Desulfosarcina strains.</title>
        <authorList>
            <person name="Watanabe M."/>
            <person name="Kojima H."/>
            <person name="Fukui M."/>
        </authorList>
    </citation>
    <scope>NUCLEOTIDE SEQUENCE [LARGE SCALE GENOMIC DNA]</scope>
    <source>
        <strain evidence="2">oXyS1</strain>
    </source>
</reference>
<proteinExistence type="predicted"/>
<dbReference type="EMBL" id="AP021879">
    <property type="protein sequence ID" value="BBO87715.1"/>
    <property type="molecule type" value="Genomic_DNA"/>
</dbReference>
<organism evidence="1 2">
    <name type="scientific">Desulfosarcina ovata subsp. ovata</name>
    <dbReference type="NCBI Taxonomy" id="2752305"/>
    <lineage>
        <taxon>Bacteria</taxon>
        <taxon>Pseudomonadati</taxon>
        <taxon>Thermodesulfobacteriota</taxon>
        <taxon>Desulfobacteria</taxon>
        <taxon>Desulfobacterales</taxon>
        <taxon>Desulfosarcinaceae</taxon>
        <taxon>Desulfosarcina</taxon>
    </lineage>
</organism>
<name>A0A5K8A5D6_9BACT</name>
<protein>
    <submittedName>
        <fullName evidence="1">Uncharacterized protein</fullName>
    </submittedName>
</protein>